<evidence type="ECO:0000313" key="2">
    <source>
        <dbReference type="EMBL" id="TEB26926.1"/>
    </source>
</evidence>
<comment type="caution">
    <text evidence="2">The sequence shown here is derived from an EMBL/GenBank/DDBJ whole genome shotgun (WGS) entry which is preliminary data.</text>
</comment>
<evidence type="ECO:0000256" key="1">
    <source>
        <dbReference type="SAM" id="Coils"/>
    </source>
</evidence>
<reference evidence="2 3" key="1">
    <citation type="journal article" date="2019" name="Nat. Ecol. Evol.">
        <title>Megaphylogeny resolves global patterns of mushroom evolution.</title>
        <authorList>
            <person name="Varga T."/>
            <person name="Krizsan K."/>
            <person name="Foldi C."/>
            <person name="Dima B."/>
            <person name="Sanchez-Garcia M."/>
            <person name="Sanchez-Ramirez S."/>
            <person name="Szollosi G.J."/>
            <person name="Szarkandi J.G."/>
            <person name="Papp V."/>
            <person name="Albert L."/>
            <person name="Andreopoulos W."/>
            <person name="Angelini C."/>
            <person name="Antonin V."/>
            <person name="Barry K.W."/>
            <person name="Bougher N.L."/>
            <person name="Buchanan P."/>
            <person name="Buyck B."/>
            <person name="Bense V."/>
            <person name="Catcheside P."/>
            <person name="Chovatia M."/>
            <person name="Cooper J."/>
            <person name="Damon W."/>
            <person name="Desjardin D."/>
            <person name="Finy P."/>
            <person name="Geml J."/>
            <person name="Haridas S."/>
            <person name="Hughes K."/>
            <person name="Justo A."/>
            <person name="Karasinski D."/>
            <person name="Kautmanova I."/>
            <person name="Kiss B."/>
            <person name="Kocsube S."/>
            <person name="Kotiranta H."/>
            <person name="LaButti K.M."/>
            <person name="Lechner B.E."/>
            <person name="Liimatainen K."/>
            <person name="Lipzen A."/>
            <person name="Lukacs Z."/>
            <person name="Mihaltcheva S."/>
            <person name="Morgado L.N."/>
            <person name="Niskanen T."/>
            <person name="Noordeloos M.E."/>
            <person name="Ohm R.A."/>
            <person name="Ortiz-Santana B."/>
            <person name="Ovrebo C."/>
            <person name="Racz N."/>
            <person name="Riley R."/>
            <person name="Savchenko A."/>
            <person name="Shiryaev A."/>
            <person name="Soop K."/>
            <person name="Spirin V."/>
            <person name="Szebenyi C."/>
            <person name="Tomsovsky M."/>
            <person name="Tulloss R.E."/>
            <person name="Uehling J."/>
            <person name="Grigoriev I.V."/>
            <person name="Vagvolgyi C."/>
            <person name="Papp T."/>
            <person name="Martin F.M."/>
            <person name="Miettinen O."/>
            <person name="Hibbett D.S."/>
            <person name="Nagy L.G."/>
        </authorList>
    </citation>
    <scope>NUCLEOTIDE SEQUENCE [LARGE SCALE GENOMIC DNA]</scope>
    <source>
        <strain evidence="2 3">FP101781</strain>
    </source>
</reference>
<name>A0A4Y7SYI5_COPMI</name>
<gene>
    <name evidence="2" type="ORF">FA13DRAFT_1795174</name>
</gene>
<protein>
    <submittedName>
        <fullName evidence="2">Uncharacterized protein</fullName>
    </submittedName>
</protein>
<dbReference type="Proteomes" id="UP000298030">
    <property type="component" value="Unassembled WGS sequence"/>
</dbReference>
<feature type="coiled-coil region" evidence="1">
    <location>
        <begin position="24"/>
        <end position="96"/>
    </location>
</feature>
<organism evidence="2 3">
    <name type="scientific">Coprinellus micaceus</name>
    <name type="common">Glistening ink-cap mushroom</name>
    <name type="synonym">Coprinus micaceus</name>
    <dbReference type="NCBI Taxonomy" id="71717"/>
    <lineage>
        <taxon>Eukaryota</taxon>
        <taxon>Fungi</taxon>
        <taxon>Dikarya</taxon>
        <taxon>Basidiomycota</taxon>
        <taxon>Agaricomycotina</taxon>
        <taxon>Agaricomycetes</taxon>
        <taxon>Agaricomycetidae</taxon>
        <taxon>Agaricales</taxon>
        <taxon>Agaricineae</taxon>
        <taxon>Psathyrellaceae</taxon>
        <taxon>Coprinellus</taxon>
    </lineage>
</organism>
<keyword evidence="3" id="KW-1185">Reference proteome</keyword>
<evidence type="ECO:0000313" key="3">
    <source>
        <dbReference type="Proteomes" id="UP000298030"/>
    </source>
</evidence>
<sequence length="410" mass="46069">MPRAITALVVNAPDMVHEGSTLQASHWEIQKKELEDNIVALQESVDRKNKEASILWKELEGECGLRERVRNLEQDLRQARILSEKRQRDYQELQQRCIDATTRLEATQGLLKRRTEELTTVQAFTTTADQFSISDVTRMVEQLNEDIYQVAAQLSDTILMNRQAKQGPDIPGLANARKSVAEIYGDTLVEKLTLHIAQDDPLLFECLVQNVLALRCYRLIRSINPTSSTINNTLNNVWEKLVVSHGPTIAKKWLAMTSSQMDFGRVEVADVSETLFSMMEVCGWQATDCPGSKTPALLFERISEIDVAALEIRKMMVEGILSTEMEPTMYKPNQRYSPAHMQDAHDFGRSPSGECFSDIALLTTGLGVQLVTRNNSPPDIAKPKLRDTIMKAKVLLSSTLTTQGQTIGYN</sequence>
<dbReference type="AlphaFoldDB" id="A0A4Y7SYI5"/>
<proteinExistence type="predicted"/>
<keyword evidence="1" id="KW-0175">Coiled coil</keyword>
<accession>A0A4Y7SYI5</accession>
<dbReference type="EMBL" id="QPFP01000044">
    <property type="protein sequence ID" value="TEB26926.1"/>
    <property type="molecule type" value="Genomic_DNA"/>
</dbReference>
<dbReference type="OrthoDB" id="3147752at2759"/>